<reference evidence="3 4" key="1">
    <citation type="journal article" date="2016" name="Nat. Commun.">
        <title>Thousands of microbial genomes shed light on interconnected biogeochemical processes in an aquifer system.</title>
        <authorList>
            <person name="Anantharaman K."/>
            <person name="Brown C.T."/>
            <person name="Hug L.A."/>
            <person name="Sharon I."/>
            <person name="Castelle C.J."/>
            <person name="Probst A.J."/>
            <person name="Thomas B.C."/>
            <person name="Singh A."/>
            <person name="Wilkins M.J."/>
            <person name="Karaoz U."/>
            <person name="Brodie E.L."/>
            <person name="Williams K.H."/>
            <person name="Hubbard S.S."/>
            <person name="Banfield J.F."/>
        </authorList>
    </citation>
    <scope>NUCLEOTIDE SEQUENCE [LARGE SCALE GENOMIC DNA]</scope>
</reference>
<evidence type="ECO:0000256" key="1">
    <source>
        <dbReference type="SAM" id="Phobius"/>
    </source>
</evidence>
<dbReference type="EMBL" id="MFBT01000012">
    <property type="protein sequence ID" value="OGD99685.1"/>
    <property type="molecule type" value="Genomic_DNA"/>
</dbReference>
<keyword evidence="1" id="KW-0472">Membrane</keyword>
<evidence type="ECO:0000313" key="4">
    <source>
        <dbReference type="Proteomes" id="UP000177039"/>
    </source>
</evidence>
<dbReference type="CDD" id="cd04186">
    <property type="entry name" value="GT_2_like_c"/>
    <property type="match status" value="1"/>
</dbReference>
<dbReference type="PANTHER" id="PTHR43179:SF7">
    <property type="entry name" value="RHAMNOSYLTRANSFERASE WBBL"/>
    <property type="match status" value="1"/>
</dbReference>
<dbReference type="Pfam" id="PF00535">
    <property type="entry name" value="Glycos_transf_2"/>
    <property type="match status" value="1"/>
</dbReference>
<comment type="caution">
    <text evidence="3">The sequence shown here is derived from an EMBL/GenBank/DDBJ whole genome shotgun (WGS) entry which is preliminary data.</text>
</comment>
<dbReference type="SUPFAM" id="SSF53448">
    <property type="entry name" value="Nucleotide-diphospho-sugar transferases"/>
    <property type="match status" value="1"/>
</dbReference>
<keyword evidence="1" id="KW-0812">Transmembrane</keyword>
<dbReference type="Gene3D" id="3.90.550.10">
    <property type="entry name" value="Spore Coat Polysaccharide Biosynthesis Protein SpsA, Chain A"/>
    <property type="match status" value="1"/>
</dbReference>
<dbReference type="AlphaFoldDB" id="A0A1F5H6J6"/>
<organism evidence="3 4">
    <name type="scientific">Candidatus Curtissbacteria bacterium RIFCSPLOWO2_01_FULL_42_50</name>
    <dbReference type="NCBI Taxonomy" id="1797730"/>
    <lineage>
        <taxon>Bacteria</taxon>
        <taxon>Candidatus Curtissiibacteriota</taxon>
    </lineage>
</organism>
<proteinExistence type="predicted"/>
<dbReference type="Proteomes" id="UP000177039">
    <property type="component" value="Unassembled WGS sequence"/>
</dbReference>
<keyword evidence="1" id="KW-1133">Transmembrane helix</keyword>
<dbReference type="PANTHER" id="PTHR43179">
    <property type="entry name" value="RHAMNOSYLTRANSFERASE WBBL"/>
    <property type="match status" value="1"/>
</dbReference>
<feature type="transmembrane region" description="Helical" evidence="1">
    <location>
        <begin position="268"/>
        <end position="287"/>
    </location>
</feature>
<evidence type="ECO:0000313" key="3">
    <source>
        <dbReference type="EMBL" id="OGD99685.1"/>
    </source>
</evidence>
<feature type="domain" description="Glycosyltransferase 2-like" evidence="2">
    <location>
        <begin position="4"/>
        <end position="162"/>
    </location>
</feature>
<dbReference type="InterPro" id="IPR001173">
    <property type="entry name" value="Glyco_trans_2-like"/>
</dbReference>
<evidence type="ECO:0000259" key="2">
    <source>
        <dbReference type="Pfam" id="PF00535"/>
    </source>
</evidence>
<dbReference type="InterPro" id="IPR029044">
    <property type="entry name" value="Nucleotide-diphossugar_trans"/>
</dbReference>
<accession>A0A1F5H6J6</accession>
<sequence>MDISIIIVSYNTRELLLSSLKSQKAAAKNLKVEIFVVDNASSDKTANALKKNYPEVKLIENQKNLGFSKANNQVITRATGKYVLILNPDTKVMPDTLEKMVKFMDQNRNISISTCRVELPNGQLDRDCRRHFPTPWRAFCHFSGLSKIFRGSKIFDQYYMGYLSDDCEHEVDACAGAFMMVRASAIKKIGLFDEDFFFYGEDLDWCWRFKEAGYKIMYTQQAKIIHYKGAASGMKPQSAHLTKATYESKKKAIRESIRAMELFYKKHYIGRYPFILTWLILSAIKIIEKIRLIRA</sequence>
<name>A0A1F5H6J6_9BACT</name>
<protein>
    <recommendedName>
        <fullName evidence="2">Glycosyltransferase 2-like domain-containing protein</fullName>
    </recommendedName>
</protein>
<gene>
    <name evidence="3" type="ORF">A3B54_03285</name>
</gene>